<proteinExistence type="predicted"/>
<dbReference type="VEuPathDB" id="FungiDB:L203_06328"/>
<name>A0A1E3HLM8_9TREE</name>
<protein>
    <submittedName>
        <fullName evidence="1">Uncharacterized protein</fullName>
    </submittedName>
</protein>
<dbReference type="KEGG" id="cdep:91089540"/>
<evidence type="ECO:0000313" key="2">
    <source>
        <dbReference type="Proteomes" id="UP000094043"/>
    </source>
</evidence>
<reference evidence="1" key="1">
    <citation type="submission" date="2016-06" db="EMBL/GenBank/DDBJ databases">
        <authorList>
            <person name="Cuomo C."/>
            <person name="Litvintseva A."/>
            <person name="Heitman J."/>
            <person name="Chen Y."/>
            <person name="Sun S."/>
            <person name="Springer D."/>
            <person name="Dromer F."/>
            <person name="Young S."/>
            <person name="Zeng Q."/>
            <person name="Chapman S."/>
            <person name="Gujja S."/>
            <person name="Saif S."/>
            <person name="Birren B."/>
        </authorList>
    </citation>
    <scope>NUCLEOTIDE SEQUENCE</scope>
    <source>
        <strain evidence="1">CBS 7841</strain>
    </source>
</reference>
<dbReference type="Proteomes" id="UP000094043">
    <property type="component" value="Chromosome 7"/>
</dbReference>
<reference evidence="1" key="2">
    <citation type="journal article" date="2022" name="Elife">
        <title>Obligate sexual reproduction of a homothallic fungus closely related to the Cryptococcus pathogenic species complex.</title>
        <authorList>
            <person name="Passer A.R."/>
            <person name="Clancey S.A."/>
            <person name="Shea T."/>
            <person name="David-Palma M."/>
            <person name="Averette A.F."/>
            <person name="Boekhout T."/>
            <person name="Porcel B.M."/>
            <person name="Nowrousian M."/>
            <person name="Cuomo C.A."/>
            <person name="Sun S."/>
            <person name="Heitman J."/>
            <person name="Coelho M.A."/>
        </authorList>
    </citation>
    <scope>NUCLEOTIDE SEQUENCE</scope>
    <source>
        <strain evidence="1">CBS 7841</strain>
    </source>
</reference>
<reference evidence="1" key="3">
    <citation type="submission" date="2024-01" db="EMBL/GenBank/DDBJ databases">
        <authorList>
            <person name="Coelho M.A."/>
            <person name="David-Palma M."/>
            <person name="Shea T."/>
            <person name="Sun S."/>
            <person name="Cuomo C.A."/>
            <person name="Heitman J."/>
        </authorList>
    </citation>
    <scope>NUCLEOTIDE SEQUENCE</scope>
    <source>
        <strain evidence="1">CBS 7841</strain>
    </source>
</reference>
<sequence>MDQTDEDSARAIKPEIDQVWADPSADVVLVSSDHVAFHVPCYHILSQSTALRDAIQIDSAHCPNSVSSQSDTPRSKPVTFNFSDEDYETAESIRLFLSIATSGDIDQIAASNPSTIVRILLSGILFLQKYDCAPALHNLTSWLRKHAATEARNSKVLNALDCFIIGAKTGLDSLAVDAVKNYKPRGIKVKTRGSDGQEDGGERYEMDEFAPMQEERWCWGVYTGLDPAEFPIIAWEACPQITIWALSKACKQASSWHTRGELLESILDEVRFLR</sequence>
<dbReference type="GeneID" id="91089540"/>
<dbReference type="OrthoDB" id="2574774at2759"/>
<dbReference type="RefSeq" id="XP_066070796.1">
    <property type="nucleotide sequence ID" value="XM_066214699.1"/>
</dbReference>
<organism evidence="1 2">
    <name type="scientific">Cryptococcus depauperatus CBS 7841</name>
    <dbReference type="NCBI Taxonomy" id="1295531"/>
    <lineage>
        <taxon>Eukaryota</taxon>
        <taxon>Fungi</taxon>
        <taxon>Dikarya</taxon>
        <taxon>Basidiomycota</taxon>
        <taxon>Agaricomycotina</taxon>
        <taxon>Tremellomycetes</taxon>
        <taxon>Tremellales</taxon>
        <taxon>Cryptococcaceae</taxon>
        <taxon>Cryptococcus</taxon>
    </lineage>
</organism>
<gene>
    <name evidence="1" type="ORF">L203_105331</name>
</gene>
<evidence type="ECO:0000313" key="1">
    <source>
        <dbReference type="EMBL" id="WVN90096.1"/>
    </source>
</evidence>
<keyword evidence="2" id="KW-1185">Reference proteome</keyword>
<dbReference type="AlphaFoldDB" id="A0A1E3HLM8"/>
<accession>A0A1E3HLM8</accession>
<dbReference type="EMBL" id="CP143790">
    <property type="protein sequence ID" value="WVN90096.1"/>
    <property type="molecule type" value="Genomic_DNA"/>
</dbReference>